<evidence type="ECO:0000256" key="6">
    <source>
        <dbReference type="SAM" id="MobiDB-lite"/>
    </source>
</evidence>
<dbReference type="CDD" id="cd00018">
    <property type="entry name" value="AP2"/>
    <property type="match status" value="1"/>
</dbReference>
<evidence type="ECO:0000256" key="3">
    <source>
        <dbReference type="ARBA" id="ARBA00023125"/>
    </source>
</evidence>
<feature type="compositionally biased region" description="Pro residues" evidence="6">
    <location>
        <begin position="258"/>
        <end position="267"/>
    </location>
</feature>
<keyword evidence="4" id="KW-0804">Transcription</keyword>
<comment type="subcellular location">
    <subcellularLocation>
        <location evidence="1">Nucleus</location>
    </subcellularLocation>
</comment>
<evidence type="ECO:0000259" key="7">
    <source>
        <dbReference type="PROSITE" id="PS51032"/>
    </source>
</evidence>
<dbReference type="RefSeq" id="XP_002954436.1">
    <property type="nucleotide sequence ID" value="XM_002954390.1"/>
</dbReference>
<dbReference type="PANTHER" id="PTHR32467:SF90">
    <property type="entry name" value="AP2-LIKE ETHYLENE-RESPONSIVE TRANSCRIPTION FACTOR AIL1"/>
    <property type="match status" value="1"/>
</dbReference>
<dbReference type="InterPro" id="IPR016177">
    <property type="entry name" value="DNA-bd_dom_sf"/>
</dbReference>
<dbReference type="GO" id="GO:0005634">
    <property type="term" value="C:nucleus"/>
    <property type="evidence" value="ECO:0007669"/>
    <property type="project" value="UniProtKB-SubCell"/>
</dbReference>
<protein>
    <submittedName>
        <fullName evidence="8">AP2 family transcription factor</fullName>
    </submittedName>
</protein>
<dbReference type="SUPFAM" id="SSF54171">
    <property type="entry name" value="DNA-binding domain"/>
    <property type="match status" value="1"/>
</dbReference>
<evidence type="ECO:0000313" key="8">
    <source>
        <dbReference type="EMBL" id="EFJ44586.1"/>
    </source>
</evidence>
<dbReference type="EMBL" id="GL378363">
    <property type="protein sequence ID" value="EFJ44586.1"/>
    <property type="molecule type" value="Genomic_DNA"/>
</dbReference>
<dbReference type="GO" id="GO:0003700">
    <property type="term" value="F:DNA-binding transcription factor activity"/>
    <property type="evidence" value="ECO:0007669"/>
    <property type="project" value="InterPro"/>
</dbReference>
<dbReference type="GO" id="GO:0003677">
    <property type="term" value="F:DNA binding"/>
    <property type="evidence" value="ECO:0007669"/>
    <property type="project" value="UniProtKB-KW"/>
</dbReference>
<dbReference type="PROSITE" id="PS51032">
    <property type="entry name" value="AP2_ERF"/>
    <property type="match status" value="1"/>
</dbReference>
<accession>D8U6X0</accession>
<keyword evidence="9" id="KW-1185">Reference proteome</keyword>
<dbReference type="InParanoid" id="D8U6X0"/>
<dbReference type="Pfam" id="PF00847">
    <property type="entry name" value="AP2"/>
    <property type="match status" value="1"/>
</dbReference>
<dbReference type="AlphaFoldDB" id="D8U6X0"/>
<dbReference type="PANTHER" id="PTHR32467">
    <property type="entry name" value="AP2-LIKE ETHYLENE-RESPONSIVE TRANSCRIPTION FACTOR"/>
    <property type="match status" value="1"/>
</dbReference>
<proteinExistence type="predicted"/>
<keyword evidence="3" id="KW-0238">DNA-binding</keyword>
<dbReference type="InterPro" id="IPR036955">
    <property type="entry name" value="AP2/ERF_dom_sf"/>
</dbReference>
<dbReference type="OrthoDB" id="550275at2759"/>
<keyword evidence="2" id="KW-0805">Transcription regulation</keyword>
<sequence>MPDDDILCNKTAVKEHGGAKIAAGDALPGGRVSGTRVATSCYRGVCWHRKSKRWQSAINSSGRHVYLGSFDTEEEAARMFDKVAIRIRGAKAKLNFPYKDYVGPDGEFLTDPKLEQLVHAAYKALLEKQQRHRAIEDGHAAGSGGGGGSGAGAKRRRLGSAAAGLASDDSEPGDLNCSVGLPLSAVPWNAGRLGWGPGPERCAGANVGYDFGCSPGGGGGDGSDAVMHPMHGAMGRTGLWGPVAGVVAPSGGHGPAEPLSPPSPTAPPAAGQCDAGMAPLTAQQPGDQRVPYHHHHQLQQQFQDQHFVPKDAIGLTPGHFGDHGCGGGLTATATAVAGASTGLPSAAVHNPPTPYGGTPRHRAYAGLCLDLGRPESGRIVVLPREADFPEAVSAAAGIRTHSGSFISVADDVYDSLYDADNTLSHPKRTCISRQADGSDSGGFLRSYPRQVVNDTEIVLFGGGGSGGGGGGGATAVSAAGGSPTSALVRGGKRNGVAADDGDGSGYGRNTSGSCDSTDDTFLPPPGLQRRLPPPSLHAVLPGGGGGSGGGGHNRDGGVCCPAGPRYPLHYPGRPVVVVQRANDPLASGEIRLGGGGGDDDAGGRVDRNGNHHPAQRHWDMGAAAIWRRHGEAAALASSSAAAAAAGAADGTAAAVTASAPTVLYEVADGMALTQTTTTLYGKRSPMHDQRRATSVSWWQYQQQSQQ</sequence>
<dbReference type="GeneID" id="9624581"/>
<gene>
    <name evidence="8" type="ORF">VOLCADRAFT_127469</name>
</gene>
<dbReference type="SMART" id="SM00380">
    <property type="entry name" value="AP2"/>
    <property type="match status" value="1"/>
</dbReference>
<dbReference type="KEGG" id="vcn:VOLCADRAFT_127469"/>
<feature type="domain" description="AP2/ERF" evidence="7">
    <location>
        <begin position="41"/>
        <end position="97"/>
    </location>
</feature>
<evidence type="ECO:0000313" key="9">
    <source>
        <dbReference type="Proteomes" id="UP000001058"/>
    </source>
</evidence>
<feature type="region of interest" description="Disordered" evidence="6">
    <location>
        <begin position="248"/>
        <end position="301"/>
    </location>
</feature>
<evidence type="ECO:0000256" key="1">
    <source>
        <dbReference type="ARBA" id="ARBA00004123"/>
    </source>
</evidence>
<organism evidence="9">
    <name type="scientific">Volvox carteri f. nagariensis</name>
    <dbReference type="NCBI Taxonomy" id="3068"/>
    <lineage>
        <taxon>Eukaryota</taxon>
        <taxon>Viridiplantae</taxon>
        <taxon>Chlorophyta</taxon>
        <taxon>core chlorophytes</taxon>
        <taxon>Chlorophyceae</taxon>
        <taxon>CS clade</taxon>
        <taxon>Chlamydomonadales</taxon>
        <taxon>Volvocaceae</taxon>
        <taxon>Volvox</taxon>
    </lineage>
</organism>
<feature type="region of interest" description="Disordered" evidence="6">
    <location>
        <begin position="484"/>
        <end position="518"/>
    </location>
</feature>
<evidence type="ECO:0000256" key="5">
    <source>
        <dbReference type="ARBA" id="ARBA00023242"/>
    </source>
</evidence>
<evidence type="ECO:0000256" key="2">
    <source>
        <dbReference type="ARBA" id="ARBA00023015"/>
    </source>
</evidence>
<dbReference type="InterPro" id="IPR001471">
    <property type="entry name" value="AP2/ERF_dom"/>
</dbReference>
<reference evidence="8 9" key="1">
    <citation type="journal article" date="2010" name="Science">
        <title>Genomic analysis of organismal complexity in the multicellular green alga Volvox carteri.</title>
        <authorList>
            <person name="Prochnik S.E."/>
            <person name="Umen J."/>
            <person name="Nedelcu A.M."/>
            <person name="Hallmann A."/>
            <person name="Miller S.M."/>
            <person name="Nishii I."/>
            <person name="Ferris P."/>
            <person name="Kuo A."/>
            <person name="Mitros T."/>
            <person name="Fritz-Laylin L.K."/>
            <person name="Hellsten U."/>
            <person name="Chapman J."/>
            <person name="Simakov O."/>
            <person name="Rensing S.A."/>
            <person name="Terry A."/>
            <person name="Pangilinan J."/>
            <person name="Kapitonov V."/>
            <person name="Jurka J."/>
            <person name="Salamov A."/>
            <person name="Shapiro H."/>
            <person name="Schmutz J."/>
            <person name="Grimwood J."/>
            <person name="Lindquist E."/>
            <person name="Lucas S."/>
            <person name="Grigoriev I.V."/>
            <person name="Schmitt R."/>
            <person name="Kirk D."/>
            <person name="Rokhsar D.S."/>
        </authorList>
    </citation>
    <scope>NUCLEOTIDE SEQUENCE [LARGE SCALE GENOMIC DNA]</scope>
    <source>
        <strain evidence="9">f. Nagariensis / Eve</strain>
    </source>
</reference>
<dbReference type="Proteomes" id="UP000001058">
    <property type="component" value="Unassembled WGS sequence"/>
</dbReference>
<dbReference type="Gene3D" id="3.30.730.10">
    <property type="entry name" value="AP2/ERF domain"/>
    <property type="match status" value="1"/>
</dbReference>
<evidence type="ECO:0000256" key="4">
    <source>
        <dbReference type="ARBA" id="ARBA00023163"/>
    </source>
</evidence>
<name>D8U6X0_VOLCA</name>
<keyword evidence="5" id="KW-0539">Nucleus</keyword>
<dbReference type="eggNOG" id="ENOG502SGS2">
    <property type="taxonomic scope" value="Eukaryota"/>
</dbReference>